<evidence type="ECO:0000256" key="1">
    <source>
        <dbReference type="SAM" id="MobiDB-lite"/>
    </source>
</evidence>
<feature type="region of interest" description="Disordered" evidence="1">
    <location>
        <begin position="213"/>
        <end position="251"/>
    </location>
</feature>
<comment type="caution">
    <text evidence="2">The sequence shown here is derived from an EMBL/GenBank/DDBJ whole genome shotgun (WGS) entry which is preliminary data.</text>
</comment>
<dbReference type="NCBIfam" id="TIGR01509">
    <property type="entry name" value="HAD-SF-IA-v3"/>
    <property type="match status" value="1"/>
</dbReference>
<dbReference type="Proteomes" id="UP001322138">
    <property type="component" value="Unassembled WGS sequence"/>
</dbReference>
<dbReference type="EMBL" id="JAFFGZ010000008">
    <property type="protein sequence ID" value="KAK4640801.1"/>
    <property type="molecule type" value="Genomic_DNA"/>
</dbReference>
<keyword evidence="3" id="KW-1185">Reference proteome</keyword>
<evidence type="ECO:0000313" key="2">
    <source>
        <dbReference type="EMBL" id="KAK4640801.1"/>
    </source>
</evidence>
<evidence type="ECO:0008006" key="4">
    <source>
        <dbReference type="Google" id="ProtNLM"/>
    </source>
</evidence>
<dbReference type="RefSeq" id="XP_062729777.1">
    <property type="nucleotide sequence ID" value="XM_062881120.1"/>
</dbReference>
<dbReference type="SUPFAM" id="SSF56784">
    <property type="entry name" value="HAD-like"/>
    <property type="match status" value="1"/>
</dbReference>
<dbReference type="PANTHER" id="PTHR43611:SF3">
    <property type="entry name" value="FLAVIN MONONUCLEOTIDE HYDROLASE 1, CHLOROPLATIC"/>
    <property type="match status" value="1"/>
</dbReference>
<dbReference type="Gene3D" id="3.40.50.1000">
    <property type="entry name" value="HAD superfamily/HAD-like"/>
    <property type="match status" value="1"/>
</dbReference>
<dbReference type="InterPro" id="IPR006439">
    <property type="entry name" value="HAD-SF_hydro_IA"/>
</dbReference>
<proteinExistence type="predicted"/>
<evidence type="ECO:0000313" key="3">
    <source>
        <dbReference type="Proteomes" id="UP001322138"/>
    </source>
</evidence>
<sequence length="507" mass="56591">MDLGNDPSLVQLALHQAQSTLRVNKEALALIHELAAAKAQGARPLKIYAMSNIAKEHMDIVQALPSFPWPVFDRIFTSFDAGMRKPDLSFYRHVIQETGCNPSTTLYLDDKSENICAGRLLGLRGEIVDPDQRTRAFNIVRNLLLDDASLRAERFLHMHAGKLDSVISMPGKDDIVLKDNFAQLMIWGLTGMEDIVYLTWPDGIITRGQEEADMMDTTSPTPISDASCSPSPAPSPPSSSTSPPSSPNPSLHQLEVKPTLWNYFTHSSPILTTTTFPPDIETTSIAYLTITPSHPNYHLLSPPSLIAEAMFAIRNKDGHFETYFSPDRHGRVSPEVCVSVLRCLNKFFSSGQIPDLPSLDVTDERIEPSKKLVADCLRYRANVYGNRFYPHPETFLYYLAMLCDECRDSSPRFCGELKGELEAALRERLNVPMNALALAMRVRAWQLLGLGRGFVQRDLESLLGMQEGDGGWPAGDFCSYGRVQKQRIGSRGWTTALVCRILRDWGM</sequence>
<reference evidence="2 3" key="1">
    <citation type="journal article" date="2023" name="bioRxiv">
        <title>High-quality genome assemblies of four members of thePodospora anserinaspecies complex.</title>
        <authorList>
            <person name="Ament-Velasquez S.L."/>
            <person name="Vogan A.A."/>
            <person name="Wallerman O."/>
            <person name="Hartmann F."/>
            <person name="Gautier V."/>
            <person name="Silar P."/>
            <person name="Giraud T."/>
            <person name="Johannesson H."/>
        </authorList>
    </citation>
    <scope>NUCLEOTIDE SEQUENCE [LARGE SCALE GENOMIC DNA]</scope>
    <source>
        <strain evidence="2 3">CBS 112042</strain>
    </source>
</reference>
<name>A0ABR0F9Z5_9PEZI</name>
<dbReference type="GeneID" id="87900602"/>
<accession>A0ABR0F9Z5</accession>
<protein>
    <recommendedName>
        <fullName evidence="4">Phosphatase</fullName>
    </recommendedName>
</protein>
<organism evidence="2 3">
    <name type="scientific">Podospora bellae-mahoneyi</name>
    <dbReference type="NCBI Taxonomy" id="2093777"/>
    <lineage>
        <taxon>Eukaryota</taxon>
        <taxon>Fungi</taxon>
        <taxon>Dikarya</taxon>
        <taxon>Ascomycota</taxon>
        <taxon>Pezizomycotina</taxon>
        <taxon>Sordariomycetes</taxon>
        <taxon>Sordariomycetidae</taxon>
        <taxon>Sordariales</taxon>
        <taxon>Podosporaceae</taxon>
        <taxon>Podospora</taxon>
    </lineage>
</organism>
<gene>
    <name evidence="2" type="ORF">QC761_606810</name>
</gene>
<dbReference type="InterPro" id="IPR023214">
    <property type="entry name" value="HAD_sf"/>
</dbReference>
<dbReference type="InterPro" id="IPR036412">
    <property type="entry name" value="HAD-like_sf"/>
</dbReference>
<dbReference type="PANTHER" id="PTHR43611">
    <property type="entry name" value="ALPHA-D-GLUCOSE 1-PHOSPHATE PHOSPHATASE"/>
    <property type="match status" value="1"/>
</dbReference>